<reference evidence="4" key="1">
    <citation type="journal article" date="2011" name="Nat. Genet.">
        <title>The Arabidopsis lyrata genome sequence and the basis of rapid genome size change.</title>
        <authorList>
            <person name="Hu T.T."/>
            <person name="Pattyn P."/>
            <person name="Bakker E.G."/>
            <person name="Cao J."/>
            <person name="Cheng J.-F."/>
            <person name="Clark R.M."/>
            <person name="Fahlgren N."/>
            <person name="Fawcett J.A."/>
            <person name="Grimwood J."/>
            <person name="Gundlach H."/>
            <person name="Haberer G."/>
            <person name="Hollister J.D."/>
            <person name="Ossowski S."/>
            <person name="Ottilar R.P."/>
            <person name="Salamov A.A."/>
            <person name="Schneeberger K."/>
            <person name="Spannagl M."/>
            <person name="Wang X."/>
            <person name="Yang L."/>
            <person name="Nasrallah M.E."/>
            <person name="Bergelson J."/>
            <person name="Carrington J.C."/>
            <person name="Gaut B.S."/>
            <person name="Schmutz J."/>
            <person name="Mayer K.F.X."/>
            <person name="Van de Peer Y."/>
            <person name="Grigoriev I.V."/>
            <person name="Nordborg M."/>
            <person name="Weigel D."/>
            <person name="Guo Y.-L."/>
        </authorList>
    </citation>
    <scope>NUCLEOTIDE SEQUENCE [LARGE SCALE GENOMIC DNA]</scope>
    <source>
        <strain evidence="4">cv. MN47</strain>
    </source>
</reference>
<dbReference type="Proteomes" id="UP000008694">
    <property type="component" value="Unassembled WGS sequence"/>
</dbReference>
<dbReference type="InterPro" id="IPR015915">
    <property type="entry name" value="Kelch-typ_b-propeller"/>
</dbReference>
<dbReference type="InterPro" id="IPR001810">
    <property type="entry name" value="F-box_dom"/>
</dbReference>
<accession>D7L2Y5</accession>
<feature type="domain" description="F-box" evidence="1">
    <location>
        <begin position="4"/>
        <end position="45"/>
    </location>
</feature>
<name>D7L2Y5_ARALL</name>
<evidence type="ECO:0000259" key="1">
    <source>
        <dbReference type="Pfam" id="PF00646"/>
    </source>
</evidence>
<sequence length="338" mass="38863">MSSIPSLPADIIINFIARVPRRYYPTLSLFSKLFRSVIASHELYVTRSLLDRTAPNVVSMLPFLNPRTTMVVNVCILFIGNPTQLTIIIAWSLSHQSLLYLQVASTSPLIQRSLWSEDLTMRISHLLIRYSIDSRFHTAQRLPSMPSEMASSVSNIIDKKIYIRECESETESETWFSWRPAMKVCKWVCNSVVTPDRIYFKTSKNCFVYDPDEDNWEKDDILNSKMWNAGECVIEGIQSCYYLPSLEMLFAYDTKQRFWKGVKGVGRLTDDVFSSRTMSYSGKVFVLLQKQLQEKNEIWCAEIKLERDKEGVVCGNVEWCCCVLEGQTVASPKKLSTC</sequence>
<dbReference type="AlphaFoldDB" id="D7L2Y5"/>
<keyword evidence="4" id="KW-1185">Reference proteome</keyword>
<dbReference type="Pfam" id="PF00646">
    <property type="entry name" value="F-box"/>
    <property type="match status" value="1"/>
</dbReference>
<dbReference type="PANTHER" id="PTHR24414">
    <property type="entry name" value="F-BOX/KELCH-REPEAT PROTEIN SKIP4"/>
    <property type="match status" value="1"/>
</dbReference>
<dbReference type="Pfam" id="PF25210">
    <property type="entry name" value="Kelch_FKB95"/>
    <property type="match status" value="1"/>
</dbReference>
<evidence type="ECO:0008006" key="5">
    <source>
        <dbReference type="Google" id="ProtNLM"/>
    </source>
</evidence>
<dbReference type="CDD" id="cd22152">
    <property type="entry name" value="F-box_AtAFR-like"/>
    <property type="match status" value="1"/>
</dbReference>
<dbReference type="HOGENOM" id="CLU_032521_1_2_1"/>
<evidence type="ECO:0000259" key="2">
    <source>
        <dbReference type="Pfam" id="PF25210"/>
    </source>
</evidence>
<dbReference type="InterPro" id="IPR050354">
    <property type="entry name" value="F-box/kelch-repeat_ARATH"/>
</dbReference>
<evidence type="ECO:0000313" key="3">
    <source>
        <dbReference type="EMBL" id="EFH58632.1"/>
    </source>
</evidence>
<gene>
    <name evidence="3" type="ORF">ARALYDRAFT_896524</name>
</gene>
<protein>
    <recommendedName>
        <fullName evidence="5">F-box domain-containing protein</fullName>
    </recommendedName>
</protein>
<dbReference type="EMBL" id="GL348715">
    <property type="protein sequence ID" value="EFH58632.1"/>
    <property type="molecule type" value="Genomic_DNA"/>
</dbReference>
<dbReference type="Gramene" id="scaffold_300494.1">
    <property type="protein sequence ID" value="scaffold_300494.1"/>
    <property type="gene ID" value="scaffold_300494.1"/>
</dbReference>
<feature type="domain" description="FKB95-like N-terminal Kelch" evidence="2">
    <location>
        <begin position="132"/>
        <end position="324"/>
    </location>
</feature>
<evidence type="ECO:0000313" key="4">
    <source>
        <dbReference type="Proteomes" id="UP000008694"/>
    </source>
</evidence>
<dbReference type="eggNOG" id="KOG1072">
    <property type="taxonomic scope" value="Eukaryota"/>
</dbReference>
<dbReference type="InterPro" id="IPR057499">
    <property type="entry name" value="Kelch_FKB95"/>
</dbReference>
<organism evidence="4">
    <name type="scientific">Arabidopsis lyrata subsp. lyrata</name>
    <name type="common">Lyre-leaved rock-cress</name>
    <dbReference type="NCBI Taxonomy" id="81972"/>
    <lineage>
        <taxon>Eukaryota</taxon>
        <taxon>Viridiplantae</taxon>
        <taxon>Streptophyta</taxon>
        <taxon>Embryophyta</taxon>
        <taxon>Tracheophyta</taxon>
        <taxon>Spermatophyta</taxon>
        <taxon>Magnoliopsida</taxon>
        <taxon>eudicotyledons</taxon>
        <taxon>Gunneridae</taxon>
        <taxon>Pentapetalae</taxon>
        <taxon>rosids</taxon>
        <taxon>malvids</taxon>
        <taxon>Brassicales</taxon>
        <taxon>Brassicaceae</taxon>
        <taxon>Camelineae</taxon>
        <taxon>Arabidopsis</taxon>
    </lineage>
</organism>
<dbReference type="PANTHER" id="PTHR24414:SF148">
    <property type="entry name" value="F-BOX DOMAIN-CONTAINING PROTEIN"/>
    <property type="match status" value="1"/>
</dbReference>
<proteinExistence type="predicted"/>
<dbReference type="SUPFAM" id="SSF117281">
    <property type="entry name" value="Kelch motif"/>
    <property type="match status" value="1"/>
</dbReference>